<dbReference type="KEGG" id="hspo:JGZ69_08910"/>
<sequence>MLINNGGNLSKEYFIAYLKLIMSSRKCTLEKAKEITFERLFQKDKKTLGNISFERFTNAYEGLKEEGK</sequence>
<evidence type="ECO:0000313" key="4">
    <source>
        <dbReference type="Proteomes" id="UP000595512"/>
    </source>
</evidence>
<accession>A0A150KWF5</accession>
<gene>
    <name evidence="1" type="ORF">B4102_0625</name>
    <name evidence="2" type="ORF">JGZ69_08910</name>
</gene>
<evidence type="ECO:0000313" key="1">
    <source>
        <dbReference type="EMBL" id="KYD04441.1"/>
    </source>
</evidence>
<organism evidence="1 3">
    <name type="scientific">Heyndrickxia sporothermodurans</name>
    <dbReference type="NCBI Taxonomy" id="46224"/>
    <lineage>
        <taxon>Bacteria</taxon>
        <taxon>Bacillati</taxon>
        <taxon>Bacillota</taxon>
        <taxon>Bacilli</taxon>
        <taxon>Bacillales</taxon>
        <taxon>Bacillaceae</taxon>
        <taxon>Heyndrickxia</taxon>
    </lineage>
</organism>
<name>A0A150KWF5_9BACI</name>
<dbReference type="PATRIC" id="fig|46224.3.peg.3306"/>
<dbReference type="Proteomes" id="UP000595512">
    <property type="component" value="Chromosome"/>
</dbReference>
<dbReference type="STRING" id="46224.B4102_0625"/>
<dbReference type="GeneID" id="62500236"/>
<evidence type="ECO:0000313" key="2">
    <source>
        <dbReference type="EMBL" id="QQX26876.1"/>
    </source>
</evidence>
<reference evidence="2 4" key="2">
    <citation type="submission" date="2020-12" db="EMBL/GenBank/DDBJ databases">
        <title>Taxonomic evaluation of the Bacillus sporothermodurans group of bacteria based on whole genome sequences.</title>
        <authorList>
            <person name="Fiedler G."/>
            <person name="Herbstmann A.-D."/>
            <person name="Doll E."/>
            <person name="Wenning M."/>
            <person name="Brinks E."/>
            <person name="Kabisch J."/>
            <person name="Breitenwieser F."/>
            <person name="Lappann M."/>
            <person name="Boehnlein C."/>
            <person name="Franz C."/>
        </authorList>
    </citation>
    <scope>NUCLEOTIDE SEQUENCE [LARGE SCALE GENOMIC DNA]</scope>
    <source>
        <strain evidence="2 4">DSM 10599</strain>
    </source>
</reference>
<dbReference type="OrthoDB" id="2737810at2"/>
<evidence type="ECO:0000313" key="3">
    <source>
        <dbReference type="Proteomes" id="UP000075666"/>
    </source>
</evidence>
<dbReference type="EMBL" id="CP066701">
    <property type="protein sequence ID" value="QQX26876.1"/>
    <property type="molecule type" value="Genomic_DNA"/>
</dbReference>
<protein>
    <submittedName>
        <fullName evidence="1">Uncharacterized protein</fullName>
    </submittedName>
</protein>
<proteinExistence type="predicted"/>
<dbReference type="RefSeq" id="WP_066231993.1">
    <property type="nucleotide sequence ID" value="NZ_CP066701.1"/>
</dbReference>
<dbReference type="Proteomes" id="UP000075666">
    <property type="component" value="Unassembled WGS sequence"/>
</dbReference>
<dbReference type="EMBL" id="LQYN01000058">
    <property type="protein sequence ID" value="KYD04441.1"/>
    <property type="molecule type" value="Genomic_DNA"/>
</dbReference>
<dbReference type="AlphaFoldDB" id="A0A150KWF5"/>
<reference evidence="1 3" key="1">
    <citation type="submission" date="2016-01" db="EMBL/GenBank/DDBJ databases">
        <title>Genome Sequences of Twelve Sporeforming Bacillus Species Isolated from Foods.</title>
        <authorList>
            <person name="Berendsen E.M."/>
            <person name="Wells-Bennik M.H."/>
            <person name="Krawcyk A.O."/>
            <person name="De Jong A."/>
            <person name="Holsappel S."/>
            <person name="Eijlander R.T."/>
            <person name="Kuipers O.P."/>
        </authorList>
    </citation>
    <scope>NUCLEOTIDE SEQUENCE [LARGE SCALE GENOMIC DNA]</scope>
    <source>
        <strain evidence="1 3">B4102</strain>
    </source>
</reference>
<keyword evidence="3" id="KW-1185">Reference proteome</keyword>